<keyword evidence="1" id="KW-0489">Methyltransferase</keyword>
<dbReference type="Pfam" id="PF00303">
    <property type="entry name" value="Thymidylat_synt"/>
    <property type="match status" value="1"/>
</dbReference>
<dbReference type="InterPro" id="IPR036926">
    <property type="entry name" value="Thymidate_synth/dCMP_Mease_sf"/>
</dbReference>
<evidence type="ECO:0000259" key="3">
    <source>
        <dbReference type="Pfam" id="PF00303"/>
    </source>
</evidence>
<dbReference type="PANTHER" id="PTHR11548:SF1">
    <property type="entry name" value="THYMIDYLATE SYNTHASE 1"/>
    <property type="match status" value="1"/>
</dbReference>
<sequence length="59" mass="6783">MFMSQNEEEYLNLAKRILEKGRDKDDRTGTGTKSIFGSQMRFDLAEGFPLLTTKKLLLV</sequence>
<dbReference type="InterPro" id="IPR023451">
    <property type="entry name" value="Thymidate_synth/dCMP_Mease_dom"/>
</dbReference>
<evidence type="ECO:0000313" key="4">
    <source>
        <dbReference type="EMBL" id="KGO31767.1"/>
    </source>
</evidence>
<dbReference type="InterPro" id="IPR045097">
    <property type="entry name" value="Thymidate_synth/dCMP_Mease"/>
</dbReference>
<dbReference type="SUPFAM" id="SSF55831">
    <property type="entry name" value="Thymidylate synthase/dCMP hydroxymethylase"/>
    <property type="match status" value="1"/>
</dbReference>
<name>A0ABR4XQL7_9LACO</name>
<reference evidence="4 5" key="1">
    <citation type="journal article" date="2014" name="Antonie Van Leeuwenhoek">
        <title>Oenococcus alcoholitolerans sp. nov., a lactic acid bacteria isolated from cachaca and ethanol fermentation processes.</title>
        <authorList>
            <person name="Badotti F."/>
            <person name="Moreira A.P."/>
            <person name="Tonon L.A."/>
            <person name="de Lucena B.T."/>
            <person name="Gomes Fde C."/>
            <person name="Kruger R."/>
            <person name="Thompson C.C."/>
            <person name="de Morais M.A.Jr."/>
            <person name="Rosa C.A."/>
            <person name="Thompson F.L."/>
        </authorList>
    </citation>
    <scope>NUCLEOTIDE SEQUENCE [LARGE SCALE GENOMIC DNA]</scope>
    <source>
        <strain evidence="4 5">UFRJ-M7.2.18</strain>
    </source>
</reference>
<feature type="domain" description="Thymidylate synthase/dCMP hydroxymethylase" evidence="3">
    <location>
        <begin position="9"/>
        <end position="57"/>
    </location>
</feature>
<evidence type="ECO:0000313" key="5">
    <source>
        <dbReference type="Proteomes" id="UP000030023"/>
    </source>
</evidence>
<dbReference type="EMBL" id="AXCV01000218">
    <property type="protein sequence ID" value="KGO31767.1"/>
    <property type="molecule type" value="Genomic_DNA"/>
</dbReference>
<dbReference type="Proteomes" id="UP000030023">
    <property type="component" value="Unassembled WGS sequence"/>
</dbReference>
<evidence type="ECO:0000256" key="1">
    <source>
        <dbReference type="ARBA" id="ARBA00022603"/>
    </source>
</evidence>
<evidence type="ECO:0000256" key="2">
    <source>
        <dbReference type="ARBA" id="ARBA00022679"/>
    </source>
</evidence>
<comment type="caution">
    <text evidence="4">The sequence shown here is derived from an EMBL/GenBank/DDBJ whole genome shotgun (WGS) entry which is preliminary data.</text>
</comment>
<proteinExistence type="predicted"/>
<keyword evidence="5" id="KW-1185">Reference proteome</keyword>
<protein>
    <recommendedName>
        <fullName evidence="3">Thymidylate synthase/dCMP hydroxymethylase domain-containing protein</fullName>
    </recommendedName>
</protein>
<keyword evidence="2" id="KW-0808">Transferase</keyword>
<dbReference type="PANTHER" id="PTHR11548">
    <property type="entry name" value="THYMIDYLATE SYNTHASE 1"/>
    <property type="match status" value="1"/>
</dbReference>
<accession>A0ABR4XQL7</accession>
<organism evidence="4 5">
    <name type="scientific">Oenococcus alcoholitolerans</name>
    <dbReference type="NCBI Taxonomy" id="931074"/>
    <lineage>
        <taxon>Bacteria</taxon>
        <taxon>Bacillati</taxon>
        <taxon>Bacillota</taxon>
        <taxon>Bacilli</taxon>
        <taxon>Lactobacillales</taxon>
        <taxon>Lactobacillaceae</taxon>
        <taxon>Oenococcus</taxon>
    </lineage>
</organism>
<dbReference type="Gene3D" id="3.30.572.10">
    <property type="entry name" value="Thymidylate synthase/dCMP hydroxymethylase domain"/>
    <property type="match status" value="1"/>
</dbReference>
<gene>
    <name evidence="4" type="ORF">Q757_05180</name>
</gene>